<dbReference type="RefSeq" id="WP_081204621.1">
    <property type="nucleotide sequence ID" value="NZ_FOCZ01000004.1"/>
</dbReference>
<dbReference type="STRING" id="354355.SAMN05660816_02805"/>
<evidence type="ECO:0000313" key="2">
    <source>
        <dbReference type="EMBL" id="OQP38616.1"/>
    </source>
</evidence>
<dbReference type="Proteomes" id="UP000192610">
    <property type="component" value="Unassembled WGS sequence"/>
</dbReference>
<accession>A0A1V9DXL8</accession>
<reference evidence="3" key="1">
    <citation type="submission" date="2016-04" db="EMBL/GenBank/DDBJ databases">
        <authorList>
            <person name="Chen L."/>
            <person name="Zhuang W."/>
            <person name="Wang G."/>
        </authorList>
    </citation>
    <scope>NUCLEOTIDE SEQUENCE [LARGE SCALE GENOMIC DNA]</scope>
    <source>
        <strain evidence="3">17621</strain>
    </source>
</reference>
<organism evidence="2 3">
    <name type="scientific">Niastella yeongjuensis</name>
    <dbReference type="NCBI Taxonomy" id="354355"/>
    <lineage>
        <taxon>Bacteria</taxon>
        <taxon>Pseudomonadati</taxon>
        <taxon>Bacteroidota</taxon>
        <taxon>Chitinophagia</taxon>
        <taxon>Chitinophagales</taxon>
        <taxon>Chitinophagaceae</taxon>
        <taxon>Niastella</taxon>
    </lineage>
</organism>
<gene>
    <name evidence="2" type="ORF">A4H97_17990</name>
</gene>
<name>A0A1V9DXL8_9BACT</name>
<comment type="caution">
    <text evidence="2">The sequence shown here is derived from an EMBL/GenBank/DDBJ whole genome shotgun (WGS) entry which is preliminary data.</text>
</comment>
<keyword evidence="3" id="KW-1185">Reference proteome</keyword>
<sequence length="882" mass="99434">MPDTLQTIISRIDISNFSGEISGIIKGEIRKKGLGKGEVGKGLKQLLQNADDRKKYLHQYEEQLNNTFASLLPKEIILQVNKTNLSEYINDGFRKFTVSTGGKYVDKVLAPALATSINDYAVNSLKEYLDSKKNDLNELVNASLSYLSKQGVKVKEIGEVELAKKLSQIKAQLPGYNLSDALINEVINQANNLIKNNPNEIIISLEGDVKKRFSQKFLNVRQEAEAAAKKSFKELGDSVKKLTENEGVVNDVIDKFKNDVGKREQQIKELEGEINDFLKNGTVDLHALGQKQIEHARLIAENLFHINCLNNYIKQGIKFIDSIDSYKDKAGKIFSGEYLNDFKNKLEELKKPTFSSVVHFATETLAGLDAISGAMEKFGVFKNAAKSVGKFVGYTKIAIGIATSLMPPNPIGIIGALGSLGGLFGGGGPSLEEQMFEEMQKGFNQLNERLDQIEMKIDKLAEMIQESYKNIMQSLQLISNQLKNIAEQLDLNTQMLDYLIYNQYNLVEVVIEGKEQFKELTGLELYRRWYAAYQLTIDALKELLGITSSSKNLQNVIRQDFLIPGLQGKKFKDLAFFESQSYKNSLALFKNIFPKITNDTKTKNLLLLPPQKNKFNTYQQGYDLSLDKATYNFDTATENYFNAYFIAKLVQQYIELQPFFILSKNNQFEPYSTYDELIVHQSDIKDKLGSSKGSLTNLLDAVNYSIIQQSILAGTVMIPFINNALYGNDDSNYQLTIEALKTNELLGKNLAAYFINTKIDKGDLNVFSYLYYEVNNNHTKLNDLNTLLKYGQGKLEFGFDDLNPANPILCLFFKRSPAAEKIRLPVPDLTIIEEGQMLQTSALSSLLEAKEKIITALIDIGFFQKLSTDQQSIYKEVFFFQS</sequence>
<dbReference type="AlphaFoldDB" id="A0A1V9DXL8"/>
<evidence type="ECO:0000313" key="3">
    <source>
        <dbReference type="Proteomes" id="UP000192610"/>
    </source>
</evidence>
<keyword evidence="1" id="KW-0175">Coiled coil</keyword>
<evidence type="ECO:0000256" key="1">
    <source>
        <dbReference type="SAM" id="Coils"/>
    </source>
</evidence>
<dbReference type="EMBL" id="LVXG01000082">
    <property type="protein sequence ID" value="OQP38616.1"/>
    <property type="molecule type" value="Genomic_DNA"/>
</dbReference>
<proteinExistence type="predicted"/>
<feature type="coiled-coil region" evidence="1">
    <location>
        <begin position="436"/>
        <end position="470"/>
    </location>
</feature>
<feature type="coiled-coil region" evidence="1">
    <location>
        <begin position="253"/>
        <end position="280"/>
    </location>
</feature>
<protein>
    <submittedName>
        <fullName evidence="2">Uncharacterized protein</fullName>
    </submittedName>
</protein>